<organism evidence="1 2">
    <name type="scientific">Vibrio harveyi</name>
    <name type="common">Beneckea harveyi</name>
    <dbReference type="NCBI Taxonomy" id="669"/>
    <lineage>
        <taxon>Bacteria</taxon>
        <taxon>Pseudomonadati</taxon>
        <taxon>Pseudomonadota</taxon>
        <taxon>Gammaproteobacteria</taxon>
        <taxon>Vibrionales</taxon>
        <taxon>Vibrionaceae</taxon>
        <taxon>Vibrio</taxon>
    </lineage>
</organism>
<keyword evidence="1" id="KW-0413">Isomerase</keyword>
<dbReference type="AlphaFoldDB" id="A0A454D586"/>
<name>A0A454D586_VIBHA</name>
<evidence type="ECO:0000313" key="2">
    <source>
        <dbReference type="Proteomes" id="UP000008367"/>
    </source>
</evidence>
<reference evidence="1 2" key="1">
    <citation type="submission" date="2012-10" db="EMBL/GenBank/DDBJ databases">
        <title>Genome sequence of Vibrio Cholerae HENC-02.</title>
        <authorList>
            <person name="Eppinger M."/>
            <person name="Hasan N.A."/>
            <person name="Sengamalay N."/>
            <person name="Hine E."/>
            <person name="Su Q."/>
            <person name="Daugherty S.C."/>
            <person name="Young S."/>
            <person name="Sadzewicz L."/>
            <person name="Tallon L."/>
            <person name="Cebula T.A."/>
            <person name="Ravel J."/>
            <person name="Colwell R.R."/>
        </authorList>
    </citation>
    <scope>NUCLEOTIDE SEQUENCE [LARGE SCALE GENOMIC DNA]</scope>
    <source>
        <strain evidence="1 2">HENC-02</strain>
    </source>
</reference>
<protein>
    <submittedName>
        <fullName evidence="1">Mannose-6-phosphate isomerase domain protein</fullName>
        <ecNumber evidence="1">5.3.1.8</ecNumber>
    </submittedName>
</protein>
<dbReference type="EMBL" id="AJSR01000096">
    <property type="protein sequence ID" value="EKM33814.1"/>
    <property type="molecule type" value="Genomic_DNA"/>
</dbReference>
<evidence type="ECO:0000313" key="1">
    <source>
        <dbReference type="EMBL" id="EKM33814.1"/>
    </source>
</evidence>
<dbReference type="EC" id="5.3.1.8" evidence="1"/>
<sequence length="17" mass="2013">RRASSRNVDGRTPEWLL</sequence>
<accession>A0A454D586</accession>
<dbReference type="GO" id="GO:0004476">
    <property type="term" value="F:mannose-6-phosphate isomerase activity"/>
    <property type="evidence" value="ECO:0007669"/>
    <property type="project" value="UniProtKB-EC"/>
</dbReference>
<comment type="caution">
    <text evidence="1">The sequence shown here is derived from an EMBL/GenBank/DDBJ whole genome shotgun (WGS) entry which is preliminary data.</text>
</comment>
<feature type="non-terminal residue" evidence="1">
    <location>
        <position position="1"/>
    </location>
</feature>
<proteinExistence type="predicted"/>
<dbReference type="Proteomes" id="UP000008367">
    <property type="component" value="Unassembled WGS sequence"/>
</dbReference>
<gene>
    <name evidence="1" type="ORF">VCHENC02_0783B</name>
</gene>